<comment type="caution">
    <text evidence="2">The sequence shown here is derived from an EMBL/GenBank/DDBJ whole genome shotgun (WGS) entry which is preliminary data.</text>
</comment>
<dbReference type="EMBL" id="JAPQES010000004">
    <property type="protein sequence ID" value="MCY6371350.1"/>
    <property type="molecule type" value="Genomic_DNA"/>
</dbReference>
<feature type="domain" description="DUF4325" evidence="1">
    <location>
        <begin position="18"/>
        <end position="77"/>
    </location>
</feature>
<evidence type="ECO:0000313" key="2">
    <source>
        <dbReference type="EMBL" id="MCY6371350.1"/>
    </source>
</evidence>
<gene>
    <name evidence="2" type="ORF">OXH55_11940</name>
</gene>
<dbReference type="InterPro" id="IPR025474">
    <property type="entry name" value="DUF4325"/>
</dbReference>
<dbReference type="RefSeq" id="WP_268050216.1">
    <property type="nucleotide sequence ID" value="NZ_JAPQES010000004.1"/>
</dbReference>
<evidence type="ECO:0000259" key="1">
    <source>
        <dbReference type="Pfam" id="PF14213"/>
    </source>
</evidence>
<keyword evidence="3" id="KW-1185">Reference proteome</keyword>
<reference evidence="2" key="1">
    <citation type="submission" date="2022-12" db="EMBL/GenBank/DDBJ databases">
        <authorList>
            <person name="Wang J."/>
        </authorList>
    </citation>
    <scope>NUCLEOTIDE SEQUENCE</scope>
    <source>
        <strain evidence="2">HY-42-06</strain>
    </source>
</reference>
<name>A0ABT4CQL2_9CLOT</name>
<dbReference type="Pfam" id="PF14213">
    <property type="entry name" value="DUF4325"/>
    <property type="match status" value="1"/>
</dbReference>
<protein>
    <submittedName>
        <fullName evidence="2">DUF4325 domain-containing protein</fullName>
    </submittedName>
</protein>
<proteinExistence type="predicted"/>
<dbReference type="Proteomes" id="UP001079657">
    <property type="component" value="Unassembled WGS sequence"/>
</dbReference>
<sequence length="90" mass="10392">MKEIMVKEILGAKIKPEDAIILRELVSRELDENVILDFSDMQNVSCSFLANLLTEMMYKKGRSHVIDHLKVKNLTNKKDFSRILMGTSYC</sequence>
<accession>A0ABT4CQL2</accession>
<evidence type="ECO:0000313" key="3">
    <source>
        <dbReference type="Proteomes" id="UP001079657"/>
    </source>
</evidence>
<organism evidence="2 3">
    <name type="scientific">Clostridium ganghwense</name>
    <dbReference type="NCBI Taxonomy" id="312089"/>
    <lineage>
        <taxon>Bacteria</taxon>
        <taxon>Bacillati</taxon>
        <taxon>Bacillota</taxon>
        <taxon>Clostridia</taxon>
        <taxon>Eubacteriales</taxon>
        <taxon>Clostridiaceae</taxon>
        <taxon>Clostridium</taxon>
    </lineage>
</organism>